<comment type="caution">
    <text evidence="1">The sequence shown here is derived from an EMBL/GenBank/DDBJ whole genome shotgun (WGS) entry which is preliminary data.</text>
</comment>
<gene>
    <name evidence="1" type="ORF">BT67DRAFT_433341</name>
</gene>
<dbReference type="AlphaFoldDB" id="A0AAN6UMA2"/>
<keyword evidence="2" id="KW-1185">Reference proteome</keyword>
<organism evidence="1 2">
    <name type="scientific">Trichocladium antarcticum</name>
    <dbReference type="NCBI Taxonomy" id="1450529"/>
    <lineage>
        <taxon>Eukaryota</taxon>
        <taxon>Fungi</taxon>
        <taxon>Dikarya</taxon>
        <taxon>Ascomycota</taxon>
        <taxon>Pezizomycotina</taxon>
        <taxon>Sordariomycetes</taxon>
        <taxon>Sordariomycetidae</taxon>
        <taxon>Sordariales</taxon>
        <taxon>Chaetomiaceae</taxon>
        <taxon>Trichocladium</taxon>
    </lineage>
</organism>
<name>A0AAN6UMA2_9PEZI</name>
<sequence length="142" mass="16030">MDIALYIIASDAGGLPKAKIGLLYYIPVKTVTGERYPNGDYISLLPTPAVSLRLRSASFIASNSSGLPKAKIGLLYYIPVKTITGKRYPNSDYILKAFKFTGYSKRRGHFRYAGKTWHRTFEKEGYAGKTWYRIFEKEGCNI</sequence>
<protein>
    <submittedName>
        <fullName evidence="1">Uncharacterized protein</fullName>
    </submittedName>
</protein>
<reference evidence="1" key="2">
    <citation type="submission" date="2023-05" db="EMBL/GenBank/DDBJ databases">
        <authorList>
            <consortium name="Lawrence Berkeley National Laboratory"/>
            <person name="Steindorff A."/>
            <person name="Hensen N."/>
            <person name="Bonometti L."/>
            <person name="Westerberg I."/>
            <person name="Brannstrom I.O."/>
            <person name="Guillou S."/>
            <person name="Cros-Aarteil S."/>
            <person name="Calhoun S."/>
            <person name="Haridas S."/>
            <person name="Kuo A."/>
            <person name="Mondo S."/>
            <person name="Pangilinan J."/>
            <person name="Riley R."/>
            <person name="Labutti K."/>
            <person name="Andreopoulos B."/>
            <person name="Lipzen A."/>
            <person name="Chen C."/>
            <person name="Yanf M."/>
            <person name="Daum C."/>
            <person name="Ng V."/>
            <person name="Clum A."/>
            <person name="Ohm R."/>
            <person name="Martin F."/>
            <person name="Silar P."/>
            <person name="Natvig D."/>
            <person name="Lalanne C."/>
            <person name="Gautier V."/>
            <person name="Ament-Velasquez S.L."/>
            <person name="Kruys A."/>
            <person name="Hutchinson M.I."/>
            <person name="Powell A.J."/>
            <person name="Barry K."/>
            <person name="Miller A.N."/>
            <person name="Grigoriev I.V."/>
            <person name="Debuchy R."/>
            <person name="Gladieux P."/>
            <person name="Thoren M.H."/>
            <person name="Johannesson H."/>
        </authorList>
    </citation>
    <scope>NUCLEOTIDE SEQUENCE</scope>
    <source>
        <strain evidence="1">CBS 123565</strain>
    </source>
</reference>
<evidence type="ECO:0000313" key="1">
    <source>
        <dbReference type="EMBL" id="KAK4135180.1"/>
    </source>
</evidence>
<dbReference type="Proteomes" id="UP001304895">
    <property type="component" value="Unassembled WGS sequence"/>
</dbReference>
<proteinExistence type="predicted"/>
<reference evidence="1" key="1">
    <citation type="journal article" date="2023" name="Mol. Phylogenet. Evol.">
        <title>Genome-scale phylogeny and comparative genomics of the fungal order Sordariales.</title>
        <authorList>
            <person name="Hensen N."/>
            <person name="Bonometti L."/>
            <person name="Westerberg I."/>
            <person name="Brannstrom I.O."/>
            <person name="Guillou S."/>
            <person name="Cros-Aarteil S."/>
            <person name="Calhoun S."/>
            <person name="Haridas S."/>
            <person name="Kuo A."/>
            <person name="Mondo S."/>
            <person name="Pangilinan J."/>
            <person name="Riley R."/>
            <person name="LaButti K."/>
            <person name="Andreopoulos B."/>
            <person name="Lipzen A."/>
            <person name="Chen C."/>
            <person name="Yan M."/>
            <person name="Daum C."/>
            <person name="Ng V."/>
            <person name="Clum A."/>
            <person name="Steindorff A."/>
            <person name="Ohm R.A."/>
            <person name="Martin F."/>
            <person name="Silar P."/>
            <person name="Natvig D.O."/>
            <person name="Lalanne C."/>
            <person name="Gautier V."/>
            <person name="Ament-Velasquez S.L."/>
            <person name="Kruys A."/>
            <person name="Hutchinson M.I."/>
            <person name="Powell A.J."/>
            <person name="Barry K."/>
            <person name="Miller A.N."/>
            <person name="Grigoriev I.V."/>
            <person name="Debuchy R."/>
            <person name="Gladieux P."/>
            <person name="Hiltunen Thoren M."/>
            <person name="Johannesson H."/>
        </authorList>
    </citation>
    <scope>NUCLEOTIDE SEQUENCE</scope>
    <source>
        <strain evidence="1">CBS 123565</strain>
    </source>
</reference>
<accession>A0AAN6UMA2</accession>
<evidence type="ECO:0000313" key="2">
    <source>
        <dbReference type="Proteomes" id="UP001304895"/>
    </source>
</evidence>
<dbReference type="EMBL" id="MU853406">
    <property type="protein sequence ID" value="KAK4135180.1"/>
    <property type="molecule type" value="Genomic_DNA"/>
</dbReference>